<evidence type="ECO:0000313" key="2">
    <source>
        <dbReference type="EMBL" id="MDX4068823.1"/>
    </source>
</evidence>
<keyword evidence="1" id="KW-1133">Transmembrane helix</keyword>
<organism evidence="2 3">
    <name type="scientific">Aliarcobacter skirrowii</name>
    <dbReference type="NCBI Taxonomy" id="28200"/>
    <lineage>
        <taxon>Bacteria</taxon>
        <taxon>Pseudomonadati</taxon>
        <taxon>Campylobacterota</taxon>
        <taxon>Epsilonproteobacteria</taxon>
        <taxon>Campylobacterales</taxon>
        <taxon>Arcobacteraceae</taxon>
        <taxon>Aliarcobacter</taxon>
    </lineage>
</organism>
<reference evidence="2" key="2">
    <citation type="submission" date="2023-07" db="EMBL/GenBank/DDBJ databases">
        <authorList>
            <person name="Zhang M."/>
            <person name="Zhou G."/>
        </authorList>
    </citation>
    <scope>NUCLEOTIDE SEQUENCE</scope>
    <source>
        <strain evidence="2">BJSY19SF1-2</strain>
    </source>
</reference>
<evidence type="ECO:0000256" key="1">
    <source>
        <dbReference type="SAM" id="Phobius"/>
    </source>
</evidence>
<dbReference type="PIRSF" id="PIRSF003203">
    <property type="entry name" value="AzlD"/>
    <property type="match status" value="1"/>
</dbReference>
<dbReference type="RefSeq" id="WP_066161586.1">
    <property type="nucleotide sequence ID" value="NZ_JAUQUG010000009.1"/>
</dbReference>
<name>A0AAW9D9G2_9BACT</name>
<dbReference type="Proteomes" id="UP001283691">
    <property type="component" value="Unassembled WGS sequence"/>
</dbReference>
<evidence type="ECO:0000313" key="3">
    <source>
        <dbReference type="Proteomes" id="UP001283691"/>
    </source>
</evidence>
<accession>A0AAW9D9G2</accession>
<dbReference type="Pfam" id="PF05437">
    <property type="entry name" value="AzlD"/>
    <property type="match status" value="1"/>
</dbReference>
<feature type="transmembrane region" description="Helical" evidence="1">
    <location>
        <begin position="40"/>
        <end position="58"/>
    </location>
</feature>
<keyword evidence="1" id="KW-0812">Transmembrane</keyword>
<feature type="transmembrane region" description="Helical" evidence="1">
    <location>
        <begin position="89"/>
        <end position="108"/>
    </location>
</feature>
<dbReference type="AlphaFoldDB" id="A0AAW9D9G2"/>
<dbReference type="InterPro" id="IPR008407">
    <property type="entry name" value="Brnchd-chn_aa_trnsp_AzlD"/>
</dbReference>
<feature type="transmembrane region" description="Helical" evidence="1">
    <location>
        <begin position="6"/>
        <end position="28"/>
    </location>
</feature>
<keyword evidence="1" id="KW-0472">Membrane</keyword>
<dbReference type="EMBL" id="JAUQUR010000001">
    <property type="protein sequence ID" value="MDX4068823.1"/>
    <property type="molecule type" value="Genomic_DNA"/>
</dbReference>
<sequence>MSNIEIFIMILVASIATVITRFLPFIIFNKKEKTSKTLLVFEKAMPLMIMVILVFYTIKDIEFFKVPFGVAEILAILFTIFLHLKFKSVLISIIASTIFYMILVQIVLPKIM</sequence>
<feature type="transmembrane region" description="Helical" evidence="1">
    <location>
        <begin position="64"/>
        <end position="82"/>
    </location>
</feature>
<comment type="caution">
    <text evidence="2">The sequence shown here is derived from an EMBL/GenBank/DDBJ whole genome shotgun (WGS) entry which is preliminary data.</text>
</comment>
<protein>
    <submittedName>
        <fullName evidence="2">AzlD domain-containing protein</fullName>
    </submittedName>
</protein>
<gene>
    <name evidence="2" type="ORF">Q6A80_03705</name>
</gene>
<reference evidence="2" key="1">
    <citation type="journal article" date="2023" name="Front. Microbiol.">
        <title>Genomic diversity and taxonomic marker for Arcobacter species.</title>
        <authorList>
            <person name="Zhou G."/>
            <person name="Gu Y."/>
            <person name="Wang H."/>
            <person name="Chen X."/>
            <person name="Zhang X."/>
            <person name="Shao Z."/>
            <person name="Yan X."/>
            <person name="Zhang J."/>
            <person name="Zhang M."/>
        </authorList>
    </citation>
    <scope>NUCLEOTIDE SEQUENCE</scope>
    <source>
        <strain evidence="2">BJSY19SF1-2</strain>
    </source>
</reference>
<proteinExistence type="predicted"/>